<feature type="binding site" evidence="11">
    <location>
        <position position="42"/>
    </location>
    <ligand>
        <name>Mg(2+)</name>
        <dbReference type="ChEBI" id="CHEBI:18420"/>
        <label>1</label>
    </ligand>
</feature>
<evidence type="ECO:0000313" key="13">
    <source>
        <dbReference type="EMBL" id="KXA96760.1"/>
    </source>
</evidence>
<evidence type="ECO:0000256" key="7">
    <source>
        <dbReference type="ARBA" id="ARBA00022842"/>
    </source>
</evidence>
<evidence type="ECO:0000256" key="1">
    <source>
        <dbReference type="ARBA" id="ARBA00001946"/>
    </source>
</evidence>
<name>A0A133URK1_9EURY</name>
<dbReference type="Gene3D" id="3.40.50.300">
    <property type="entry name" value="P-loop containing nucleotide triphosphate hydrolases"/>
    <property type="match status" value="1"/>
</dbReference>
<keyword evidence="7 11" id="KW-0460">Magnesium</keyword>
<dbReference type="InterPro" id="IPR009000">
    <property type="entry name" value="Transl_B-barrel_sf"/>
</dbReference>
<keyword evidence="3 11" id="KW-0396">Initiation factor</keyword>
<keyword evidence="4 11" id="KW-0479">Metal-binding</keyword>
<evidence type="ECO:0000256" key="5">
    <source>
        <dbReference type="ARBA" id="ARBA00022741"/>
    </source>
</evidence>
<dbReference type="CDD" id="cd03688">
    <property type="entry name" value="eIF2_gamma_II"/>
    <property type="match status" value="1"/>
</dbReference>
<keyword evidence="11" id="KW-0862">Zinc</keyword>
<keyword evidence="8 11" id="KW-0648">Protein biosynthesis</keyword>
<comment type="caution">
    <text evidence="13">The sequence shown here is derived from an EMBL/GenBank/DDBJ whole genome shotgun (WGS) entry which is preliminary data.</text>
</comment>
<dbReference type="GO" id="GO:0001731">
    <property type="term" value="P:formation of translation preinitiation complex"/>
    <property type="evidence" value="ECO:0007669"/>
    <property type="project" value="TreeGrafter"/>
</dbReference>
<dbReference type="FunFam" id="2.40.30.10:FF:000075">
    <property type="entry name" value="Translation initiation factor 2 subunit gamma"/>
    <property type="match status" value="1"/>
</dbReference>
<dbReference type="InterPro" id="IPR022424">
    <property type="entry name" value="TIF2_gsu"/>
</dbReference>
<dbReference type="PANTHER" id="PTHR42854:SF3">
    <property type="entry name" value="EUKARYOTIC TRANSLATION INITIATION FACTOR 2 SUBUNIT 3-RELATED"/>
    <property type="match status" value="1"/>
</dbReference>
<evidence type="ECO:0000256" key="8">
    <source>
        <dbReference type="ARBA" id="ARBA00022917"/>
    </source>
</evidence>
<proteinExistence type="inferred from homology"/>
<protein>
    <recommendedName>
        <fullName evidence="11">Translation initiation factor 2 subunit gamma</fullName>
        <ecNumber evidence="11">3.6.5.3</ecNumber>
    </recommendedName>
    <alternativeName>
        <fullName evidence="11">aIF2-gamma</fullName>
    </alternativeName>
    <alternativeName>
        <fullName evidence="11">eIF-2-gamma</fullName>
    </alternativeName>
</protein>
<keyword evidence="6 11" id="KW-0378">Hydrolase</keyword>
<dbReference type="GO" id="GO:0003746">
    <property type="term" value="F:translation elongation factor activity"/>
    <property type="evidence" value="ECO:0007669"/>
    <property type="project" value="UniProtKB-UniRule"/>
</dbReference>
<feature type="binding site" evidence="11">
    <location>
        <position position="19"/>
    </location>
    <ligand>
        <name>Mg(2+)</name>
        <dbReference type="ChEBI" id="CHEBI:18420"/>
        <label>1</label>
    </ligand>
</feature>
<dbReference type="GO" id="GO:0005525">
    <property type="term" value="F:GTP binding"/>
    <property type="evidence" value="ECO:0007669"/>
    <property type="project" value="UniProtKB-UniRule"/>
</dbReference>
<evidence type="ECO:0000256" key="6">
    <source>
        <dbReference type="ARBA" id="ARBA00022801"/>
    </source>
</evidence>
<dbReference type="InterPro" id="IPR027417">
    <property type="entry name" value="P-loop_NTPase"/>
</dbReference>
<comment type="function">
    <text evidence="11">eIF-2 functions in the early steps of protein synthesis by forming a ternary complex with GTP and initiator tRNA.</text>
</comment>
<comment type="catalytic activity">
    <reaction evidence="10 11">
        <text>GTP + H2O = GDP + phosphate + H(+)</text>
        <dbReference type="Rhea" id="RHEA:19669"/>
        <dbReference type="ChEBI" id="CHEBI:15377"/>
        <dbReference type="ChEBI" id="CHEBI:15378"/>
        <dbReference type="ChEBI" id="CHEBI:37565"/>
        <dbReference type="ChEBI" id="CHEBI:43474"/>
        <dbReference type="ChEBI" id="CHEBI:58189"/>
        <dbReference type="EC" id="3.6.5.3"/>
    </reaction>
</comment>
<dbReference type="Pfam" id="PF00009">
    <property type="entry name" value="GTP_EFTU"/>
    <property type="match status" value="1"/>
</dbReference>
<evidence type="ECO:0000313" key="14">
    <source>
        <dbReference type="Proteomes" id="UP000070414"/>
    </source>
</evidence>
<dbReference type="GO" id="GO:0003924">
    <property type="term" value="F:GTPase activity"/>
    <property type="evidence" value="ECO:0007669"/>
    <property type="project" value="InterPro"/>
</dbReference>
<dbReference type="PATRIC" id="fig|1698268.3.peg.619"/>
<dbReference type="Proteomes" id="UP000070414">
    <property type="component" value="Unassembled WGS sequence"/>
</dbReference>
<dbReference type="PRINTS" id="PR00315">
    <property type="entry name" value="ELONGATNFCT"/>
</dbReference>
<feature type="binding site" evidence="11">
    <location>
        <position position="55"/>
    </location>
    <ligand>
        <name>Zn(2+)</name>
        <dbReference type="ChEBI" id="CHEBI:29105"/>
    </ligand>
</feature>
<dbReference type="GO" id="GO:0046872">
    <property type="term" value="F:metal ion binding"/>
    <property type="evidence" value="ECO:0007669"/>
    <property type="project" value="UniProtKB-KW"/>
</dbReference>
<feature type="binding site" evidence="11">
    <location>
        <position position="67"/>
    </location>
    <ligand>
        <name>Zn(2+)</name>
        <dbReference type="ChEBI" id="CHEBI:29105"/>
    </ligand>
</feature>
<dbReference type="NCBIfam" id="TIGR00231">
    <property type="entry name" value="small_GTP"/>
    <property type="match status" value="1"/>
</dbReference>
<dbReference type="FunFam" id="2.40.30.10:FF:000009">
    <property type="entry name" value="Eukaryotic translation initiation factor 2 subunit gamma"/>
    <property type="match status" value="1"/>
</dbReference>
<dbReference type="EMBL" id="LHXS01000044">
    <property type="protein sequence ID" value="KXA96760.1"/>
    <property type="molecule type" value="Genomic_DNA"/>
</dbReference>
<keyword evidence="14" id="KW-1185">Reference proteome</keyword>
<dbReference type="PROSITE" id="PS51722">
    <property type="entry name" value="G_TR_2"/>
    <property type="match status" value="1"/>
</dbReference>
<dbReference type="AlphaFoldDB" id="A0A133URK1"/>
<dbReference type="InterPro" id="IPR009001">
    <property type="entry name" value="Transl_elong_EF1A/Init_IF2_C"/>
</dbReference>
<gene>
    <name evidence="11" type="primary">eif2g</name>
    <name evidence="13" type="ORF">AKJ38_02645</name>
</gene>
<dbReference type="GO" id="GO:0005829">
    <property type="term" value="C:cytosol"/>
    <property type="evidence" value="ECO:0007669"/>
    <property type="project" value="TreeGrafter"/>
</dbReference>
<dbReference type="InterPro" id="IPR044128">
    <property type="entry name" value="eIF2g_GTP-bd"/>
</dbReference>
<feature type="binding site" evidence="11">
    <location>
        <begin position="175"/>
        <end position="177"/>
    </location>
    <ligand>
        <name>GTP</name>
        <dbReference type="ChEBI" id="CHEBI:37565"/>
    </ligand>
</feature>
<evidence type="ECO:0000256" key="4">
    <source>
        <dbReference type="ARBA" id="ARBA00022723"/>
    </source>
</evidence>
<feature type="binding site" evidence="11">
    <location>
        <begin position="140"/>
        <end position="143"/>
    </location>
    <ligand>
        <name>GTP</name>
        <dbReference type="ChEBI" id="CHEBI:37565"/>
    </ligand>
</feature>
<reference evidence="13 14" key="1">
    <citation type="journal article" date="2016" name="Sci. Rep.">
        <title>Metabolic traits of an uncultured archaeal lineage -MSBL1- from brine pools of the Red Sea.</title>
        <authorList>
            <person name="Mwirichia R."/>
            <person name="Alam I."/>
            <person name="Rashid M."/>
            <person name="Vinu M."/>
            <person name="Ba-Alawi W."/>
            <person name="Anthony Kamau A."/>
            <person name="Kamanda Ngugi D."/>
            <person name="Goker M."/>
            <person name="Klenk H.P."/>
            <person name="Bajic V."/>
            <person name="Stingl U."/>
        </authorList>
    </citation>
    <scope>NUCLEOTIDE SEQUENCE [LARGE SCALE GENOMIC DNA]</scope>
    <source>
        <strain evidence="13">SCGC-AAA259I14</strain>
    </source>
</reference>
<dbReference type="InterPro" id="IPR050543">
    <property type="entry name" value="eIF2G"/>
</dbReference>
<dbReference type="EC" id="3.6.5.3" evidence="11"/>
<feature type="binding site" evidence="11">
    <location>
        <position position="15"/>
    </location>
    <ligand>
        <name>Mg(2+)</name>
        <dbReference type="ChEBI" id="CHEBI:18420"/>
        <label>2</label>
    </ligand>
</feature>
<evidence type="ECO:0000256" key="10">
    <source>
        <dbReference type="ARBA" id="ARBA00048107"/>
    </source>
</evidence>
<feature type="binding site" evidence="11">
    <location>
        <position position="58"/>
    </location>
    <ligand>
        <name>Zn(2+)</name>
        <dbReference type="ChEBI" id="CHEBI:29105"/>
    </ligand>
</feature>
<dbReference type="InterPro" id="IPR044127">
    <property type="entry name" value="eIF2g_dom_2"/>
</dbReference>
<dbReference type="GO" id="GO:0003743">
    <property type="term" value="F:translation initiation factor activity"/>
    <property type="evidence" value="ECO:0007669"/>
    <property type="project" value="UniProtKB-KW"/>
</dbReference>
<dbReference type="Pfam" id="PF09173">
    <property type="entry name" value="eIF2_C"/>
    <property type="match status" value="1"/>
</dbReference>
<feature type="binding site" evidence="11">
    <location>
        <position position="40"/>
    </location>
    <ligand>
        <name>Mg(2+)</name>
        <dbReference type="ChEBI" id="CHEBI:18420"/>
        <label>2</label>
    </ligand>
</feature>
<evidence type="ECO:0000256" key="9">
    <source>
        <dbReference type="ARBA" id="ARBA00023134"/>
    </source>
</evidence>
<dbReference type="InterPro" id="IPR000795">
    <property type="entry name" value="T_Tr_GTP-bd_dom"/>
</dbReference>
<keyword evidence="5 11" id="KW-0547">Nucleotide-binding</keyword>
<dbReference type="GO" id="GO:0000049">
    <property type="term" value="F:tRNA binding"/>
    <property type="evidence" value="ECO:0007669"/>
    <property type="project" value="InterPro"/>
</dbReference>
<evidence type="ECO:0000256" key="3">
    <source>
        <dbReference type="ARBA" id="ARBA00022540"/>
    </source>
</evidence>
<dbReference type="PANTHER" id="PTHR42854">
    <property type="entry name" value="EUKARYOTIC TRANSLATION INITIATION FACTOR 2 SUBUNIT 3 FAMILY MEMBER"/>
    <property type="match status" value="1"/>
</dbReference>
<dbReference type="InterPro" id="IPR005225">
    <property type="entry name" value="Small_GTP-bd"/>
</dbReference>
<feature type="domain" description="Tr-type G" evidence="12">
    <location>
        <begin position="3"/>
        <end position="197"/>
    </location>
</feature>
<dbReference type="HAMAP" id="MF_00119">
    <property type="entry name" value="eIF_2_gamma"/>
    <property type="match status" value="1"/>
</dbReference>
<keyword evidence="9 11" id="KW-0342">GTP-binding</keyword>
<dbReference type="FunFam" id="3.40.50.300:FF:000065">
    <property type="entry name" value="Eukaryotic translation initiation factor 2 subunit gamma"/>
    <property type="match status" value="1"/>
</dbReference>
<dbReference type="SUPFAM" id="SSF50465">
    <property type="entry name" value="EF-Tu/eEF-1alpha/eIF2-gamma C-terminal domain"/>
    <property type="match status" value="1"/>
</dbReference>
<dbReference type="CDD" id="cd01888">
    <property type="entry name" value="eIF2_gamma"/>
    <property type="match status" value="1"/>
</dbReference>
<comment type="cofactor">
    <cofactor evidence="1 11">
        <name>Mg(2+)</name>
        <dbReference type="ChEBI" id="CHEBI:18420"/>
    </cofactor>
</comment>
<feature type="binding site" evidence="11">
    <location>
        <position position="70"/>
    </location>
    <ligand>
        <name>Zn(2+)</name>
        <dbReference type="ChEBI" id="CHEBI:29105"/>
    </ligand>
</feature>
<dbReference type="NCBIfam" id="TIGR03680">
    <property type="entry name" value="eif2g_arch"/>
    <property type="match status" value="1"/>
</dbReference>
<evidence type="ECO:0000256" key="11">
    <source>
        <dbReference type="HAMAP-Rule" id="MF_00119"/>
    </source>
</evidence>
<dbReference type="Gene3D" id="2.40.30.10">
    <property type="entry name" value="Translation factors"/>
    <property type="match status" value="2"/>
</dbReference>
<comment type="similarity">
    <text evidence="2 11">Belongs to the TRAFAC class translation factor GTPase superfamily. Classic translation factor GTPase family. EIF2G subfamily.</text>
</comment>
<dbReference type="SUPFAM" id="SSF50447">
    <property type="entry name" value="Translation proteins"/>
    <property type="match status" value="1"/>
</dbReference>
<comment type="subunit">
    <text evidence="11">Heterotrimer composed of an alpha, a beta and a gamma chain.</text>
</comment>
<feature type="binding site" evidence="11">
    <location>
        <begin position="15"/>
        <end position="20"/>
    </location>
    <ligand>
        <name>GTP</name>
        <dbReference type="ChEBI" id="CHEBI:37565"/>
    </ligand>
</feature>
<dbReference type="InterPro" id="IPR015256">
    <property type="entry name" value="eIF2g_C"/>
</dbReference>
<dbReference type="SUPFAM" id="SSF52540">
    <property type="entry name" value="P-loop containing nucleoside triphosphate hydrolases"/>
    <property type="match status" value="1"/>
</dbReference>
<accession>A0A133URK1</accession>
<dbReference type="CDD" id="cd15490">
    <property type="entry name" value="eIF2_gamma_III"/>
    <property type="match status" value="1"/>
</dbReference>
<evidence type="ECO:0000259" key="12">
    <source>
        <dbReference type="PROSITE" id="PS51722"/>
    </source>
</evidence>
<dbReference type="NCBIfam" id="NF003077">
    <property type="entry name" value="PRK04000.1"/>
    <property type="match status" value="1"/>
</dbReference>
<organism evidence="13 14">
    <name type="scientific">candidate division MSBL1 archaeon SCGC-AAA259I14</name>
    <dbReference type="NCBI Taxonomy" id="1698268"/>
    <lineage>
        <taxon>Archaea</taxon>
        <taxon>Methanobacteriati</taxon>
        <taxon>Methanobacteriota</taxon>
        <taxon>candidate division MSBL1</taxon>
    </lineage>
</organism>
<sequence length="405" mass="44365">MSVPHLNLGMIGHVDHGKTTLTEALSGTWTDRHSEELRRGVSIRLGYADTVFRKCKKCEYYTTEKNCPKCEGETETLFKVSFVDAPGHETLMATMLSGAAIMDGAVLVIAADEQCPQPQTKEHLKGLEIIGVENIVVVQNKIDLVSREEIIENYKQIKEFLSETKAKDAPIIPISAVHGTNVDKVIESVTEKIPIPDRDLSKPPRMHVARSFDVNKPGTKPENLTGGIIGGTLSWGKWKVGDEIEIRPGEEVQRKGKSFWEPLKSEIVSLREGNENVQEATPGGLIGVGTKFDPSYTKSDNLAGSVAGKPGTLPEPVDEIKIKAHLLDKVVGMDKEKEVQPLRTNEPLMLNAGTATTVGTVTSARDSEAEIKLKLPVCTEEGNRVAISRRISGRWRLIGYGIISK</sequence>
<evidence type="ECO:0000256" key="2">
    <source>
        <dbReference type="ARBA" id="ARBA00005388"/>
    </source>
</evidence>